<organism evidence="11 12">
    <name type="scientific">Labedaea rhizosphaerae</name>
    <dbReference type="NCBI Taxonomy" id="598644"/>
    <lineage>
        <taxon>Bacteria</taxon>
        <taxon>Bacillati</taxon>
        <taxon>Actinomycetota</taxon>
        <taxon>Actinomycetes</taxon>
        <taxon>Pseudonocardiales</taxon>
        <taxon>Pseudonocardiaceae</taxon>
        <taxon>Labedaea</taxon>
    </lineage>
</organism>
<evidence type="ECO:0000256" key="6">
    <source>
        <dbReference type="ARBA" id="ARBA00023196"/>
    </source>
</evidence>
<evidence type="ECO:0000256" key="9">
    <source>
        <dbReference type="RuleBase" id="RU003656"/>
    </source>
</evidence>
<evidence type="ECO:0000256" key="2">
    <source>
        <dbReference type="ARBA" id="ARBA00005712"/>
    </source>
</evidence>
<reference evidence="11 12" key="1">
    <citation type="submission" date="2019-03" db="EMBL/GenBank/DDBJ databases">
        <title>Genomic Encyclopedia of Type Strains, Phase IV (KMG-IV): sequencing the most valuable type-strain genomes for metagenomic binning, comparative biology and taxonomic classification.</title>
        <authorList>
            <person name="Goeker M."/>
        </authorList>
    </citation>
    <scope>NUCLEOTIDE SEQUENCE [LARGE SCALE GENOMIC DNA]</scope>
    <source>
        <strain evidence="11 12">DSM 45361</strain>
    </source>
</reference>
<dbReference type="GO" id="GO:0005524">
    <property type="term" value="F:ATP binding"/>
    <property type="evidence" value="ECO:0007669"/>
    <property type="project" value="UniProtKB-UniRule"/>
</dbReference>
<dbReference type="PANTHER" id="PTHR13822:SF10">
    <property type="entry name" value="ATP SYNTHASE EPSILON CHAIN, CHLOROPLASTIC"/>
    <property type="match status" value="1"/>
</dbReference>
<name>A0A4R6SDG2_LABRH</name>
<keyword evidence="4 8" id="KW-0406">Ion transport</keyword>
<dbReference type="InterPro" id="IPR036771">
    <property type="entry name" value="ATPsynth_dsu/esu_N"/>
</dbReference>
<dbReference type="Proteomes" id="UP000295444">
    <property type="component" value="Unassembled WGS sequence"/>
</dbReference>
<dbReference type="SUPFAM" id="SSF51344">
    <property type="entry name" value="Epsilon subunit of F1F0-ATP synthase N-terminal domain"/>
    <property type="match status" value="1"/>
</dbReference>
<dbReference type="EMBL" id="SNXZ01000003">
    <property type="protein sequence ID" value="TDP97707.1"/>
    <property type="molecule type" value="Genomic_DNA"/>
</dbReference>
<dbReference type="NCBIfam" id="NF001852">
    <property type="entry name" value="PRK00571.2-5"/>
    <property type="match status" value="1"/>
</dbReference>
<keyword evidence="3 8" id="KW-0813">Transport</keyword>
<dbReference type="InterPro" id="IPR020546">
    <property type="entry name" value="ATP_synth_F1_dsu/esu_N"/>
</dbReference>
<sequence length="121" mass="13060">MAEMSVRLVAVEREVWSGTGTFVFARTTEGEIGILPNHIPLLAELVSGEMVRIDTTEGEEIHAAVDGGFLSVTAEGVSILAESAELRDEIDVDQARADLDSDDEEVRLRGRARLRAAGHSV</sequence>
<dbReference type="HAMAP" id="MF_00530">
    <property type="entry name" value="ATP_synth_epsil_bac"/>
    <property type="match status" value="1"/>
</dbReference>
<evidence type="ECO:0000259" key="10">
    <source>
        <dbReference type="Pfam" id="PF02823"/>
    </source>
</evidence>
<keyword evidence="5 8" id="KW-0472">Membrane</keyword>
<evidence type="ECO:0000313" key="11">
    <source>
        <dbReference type="EMBL" id="TDP97707.1"/>
    </source>
</evidence>
<evidence type="ECO:0000313" key="12">
    <source>
        <dbReference type="Proteomes" id="UP000295444"/>
    </source>
</evidence>
<gene>
    <name evidence="8" type="primary">atpC</name>
    <name evidence="11" type="ORF">EV186_103671</name>
</gene>
<evidence type="ECO:0000256" key="3">
    <source>
        <dbReference type="ARBA" id="ARBA00022448"/>
    </source>
</evidence>
<dbReference type="OrthoDB" id="9791445at2"/>
<dbReference type="GO" id="GO:0046933">
    <property type="term" value="F:proton-transporting ATP synthase activity, rotational mechanism"/>
    <property type="evidence" value="ECO:0007669"/>
    <property type="project" value="UniProtKB-UniRule"/>
</dbReference>
<dbReference type="PANTHER" id="PTHR13822">
    <property type="entry name" value="ATP SYNTHASE DELTA/EPSILON CHAIN"/>
    <property type="match status" value="1"/>
</dbReference>
<evidence type="ECO:0000256" key="5">
    <source>
        <dbReference type="ARBA" id="ARBA00023136"/>
    </source>
</evidence>
<dbReference type="Gene3D" id="2.60.15.10">
    <property type="entry name" value="F0F1 ATP synthase delta/epsilon subunit, N-terminal"/>
    <property type="match status" value="1"/>
</dbReference>
<comment type="subcellular location">
    <subcellularLocation>
        <location evidence="1 8">Cell membrane</location>
        <topology evidence="1 8">Peripheral membrane protein</topology>
    </subcellularLocation>
</comment>
<keyword evidence="7 8" id="KW-0066">ATP synthesis</keyword>
<accession>A0A4R6SDG2</accession>
<dbReference type="NCBIfam" id="NF009977">
    <property type="entry name" value="PRK13442.1"/>
    <property type="match status" value="1"/>
</dbReference>
<comment type="function">
    <text evidence="8">Produces ATP from ADP in the presence of a proton gradient across the membrane.</text>
</comment>
<comment type="caution">
    <text evidence="11">The sequence shown here is derived from an EMBL/GenBank/DDBJ whole genome shotgun (WGS) entry which is preliminary data.</text>
</comment>
<dbReference type="RefSeq" id="WP_133850872.1">
    <property type="nucleotide sequence ID" value="NZ_SNXZ01000003.1"/>
</dbReference>
<evidence type="ECO:0000256" key="8">
    <source>
        <dbReference type="HAMAP-Rule" id="MF_00530"/>
    </source>
</evidence>
<dbReference type="GO" id="GO:0045259">
    <property type="term" value="C:proton-transporting ATP synthase complex"/>
    <property type="evidence" value="ECO:0007669"/>
    <property type="project" value="UniProtKB-KW"/>
</dbReference>
<dbReference type="NCBIfam" id="TIGR01216">
    <property type="entry name" value="ATP_synt_epsi"/>
    <property type="match status" value="1"/>
</dbReference>
<evidence type="ECO:0000256" key="7">
    <source>
        <dbReference type="ARBA" id="ARBA00023310"/>
    </source>
</evidence>
<dbReference type="AlphaFoldDB" id="A0A4R6SDG2"/>
<comment type="subunit">
    <text evidence="8 9">F-type ATPases have 2 components, CF(1) - the catalytic core - and CF(0) - the membrane proton channel. CF(1) has five subunits: alpha(3), beta(3), gamma(1), delta(1), epsilon(1). CF(0) has three main subunits: a, b and c.</text>
</comment>
<keyword evidence="8" id="KW-1003">Cell membrane</keyword>
<keyword evidence="12" id="KW-1185">Reference proteome</keyword>
<dbReference type="Pfam" id="PF02823">
    <property type="entry name" value="ATP-synt_DE_N"/>
    <property type="match status" value="1"/>
</dbReference>
<dbReference type="GO" id="GO:0005886">
    <property type="term" value="C:plasma membrane"/>
    <property type="evidence" value="ECO:0007669"/>
    <property type="project" value="UniProtKB-SubCell"/>
</dbReference>
<dbReference type="InterPro" id="IPR001469">
    <property type="entry name" value="ATP_synth_F1_dsu/esu"/>
</dbReference>
<keyword evidence="6 8" id="KW-0139">CF(1)</keyword>
<feature type="domain" description="ATP synthase F1 complex delta/epsilon subunit N-terminal" evidence="10">
    <location>
        <begin position="4"/>
        <end position="84"/>
    </location>
</feature>
<dbReference type="CDD" id="cd12152">
    <property type="entry name" value="F1-ATPase_delta"/>
    <property type="match status" value="1"/>
</dbReference>
<protein>
    <recommendedName>
        <fullName evidence="8">ATP synthase epsilon chain</fullName>
    </recommendedName>
    <alternativeName>
        <fullName evidence="8">ATP synthase F1 sector epsilon subunit</fullName>
    </alternativeName>
    <alternativeName>
        <fullName evidence="8">F-ATPase epsilon subunit</fullName>
    </alternativeName>
</protein>
<evidence type="ECO:0000256" key="1">
    <source>
        <dbReference type="ARBA" id="ARBA00004202"/>
    </source>
</evidence>
<keyword evidence="8" id="KW-0375">Hydrogen ion transport</keyword>
<comment type="similarity">
    <text evidence="2 8 9">Belongs to the ATPase epsilon chain family.</text>
</comment>
<proteinExistence type="inferred from homology"/>
<evidence type="ECO:0000256" key="4">
    <source>
        <dbReference type="ARBA" id="ARBA00023065"/>
    </source>
</evidence>